<evidence type="ECO:0000313" key="6">
    <source>
        <dbReference type="EMBL" id="VDO59815.1"/>
    </source>
</evidence>
<sequence length="263" mass="29979">MVTGNQRLVHTPFVPSGSWSPCAPLNIWSMEYVPLWLRPLTVVVISSDSGFIEPVPDTVSFHQIKRHAHLSLLDYMHREHGGDNSEEFLTAQRNFLHSCAAYCLVSYLFQVKDRHNGNILLDNQGHVIHIDYGFILSSSPGKNFGFETSPFKLTLEQVDVMGGLNSDLFEYFKFLLLRGLLAARKHMEQICVLVEIAHATCPQLPCFARGNGCRTITDLRQRFQLSRTEEQLKQLVDQMVHNSLNSVTTKLYDSFQYYTNGIQ</sequence>
<dbReference type="EMBL" id="UZAI01001236">
    <property type="protein sequence ID" value="VDO59815.1"/>
    <property type="molecule type" value="Genomic_DNA"/>
</dbReference>
<keyword evidence="4" id="KW-0418">Kinase</keyword>
<protein>
    <recommendedName>
        <fullName evidence="2">1-phosphatidylinositol 4-kinase</fullName>
        <ecNumber evidence="2">2.7.1.67</ecNumber>
    </recommendedName>
</protein>
<dbReference type="GO" id="GO:0016020">
    <property type="term" value="C:membrane"/>
    <property type="evidence" value="ECO:0007669"/>
    <property type="project" value="TreeGrafter"/>
</dbReference>
<dbReference type="PANTHER" id="PTHR10048">
    <property type="entry name" value="PHOSPHATIDYLINOSITOL KINASE"/>
    <property type="match status" value="1"/>
</dbReference>
<evidence type="ECO:0000313" key="7">
    <source>
        <dbReference type="Proteomes" id="UP000277204"/>
    </source>
</evidence>
<dbReference type="InterPro" id="IPR011009">
    <property type="entry name" value="Kinase-like_dom_sf"/>
</dbReference>
<dbReference type="AlphaFoldDB" id="A0A183LJR4"/>
<reference evidence="6 7" key="1">
    <citation type="submission" date="2018-11" db="EMBL/GenBank/DDBJ databases">
        <authorList>
            <consortium name="Pathogen Informatics"/>
        </authorList>
    </citation>
    <scope>NUCLEOTIDE SEQUENCE [LARGE SCALE GENOMIC DNA]</scope>
    <source>
        <strain evidence="6 7">Zambia</strain>
    </source>
</reference>
<dbReference type="InterPro" id="IPR000403">
    <property type="entry name" value="PI3/4_kinase_cat_dom"/>
</dbReference>
<dbReference type="SMART" id="SM00146">
    <property type="entry name" value="PI3Kc"/>
    <property type="match status" value="1"/>
</dbReference>
<accession>A0A183LJR4</accession>
<dbReference type="Pfam" id="PF00454">
    <property type="entry name" value="PI3_PI4_kinase"/>
    <property type="match status" value="1"/>
</dbReference>
<evidence type="ECO:0000256" key="4">
    <source>
        <dbReference type="ARBA" id="ARBA00022777"/>
    </source>
</evidence>
<gene>
    <name evidence="6" type="ORF">SMRZ_LOCUS4039</name>
</gene>
<comment type="catalytic activity">
    <reaction evidence="1">
        <text>a 1,2-diacyl-sn-glycero-3-phospho-(1D-myo-inositol) + ATP = a 1,2-diacyl-sn-glycero-3-phospho-(1D-myo-inositol 4-phosphate) + ADP + H(+)</text>
        <dbReference type="Rhea" id="RHEA:19877"/>
        <dbReference type="ChEBI" id="CHEBI:15378"/>
        <dbReference type="ChEBI" id="CHEBI:30616"/>
        <dbReference type="ChEBI" id="CHEBI:57880"/>
        <dbReference type="ChEBI" id="CHEBI:58178"/>
        <dbReference type="ChEBI" id="CHEBI:456216"/>
        <dbReference type="EC" id="2.7.1.67"/>
    </reaction>
</comment>
<dbReference type="GO" id="GO:0005737">
    <property type="term" value="C:cytoplasm"/>
    <property type="evidence" value="ECO:0007669"/>
    <property type="project" value="TreeGrafter"/>
</dbReference>
<dbReference type="PANTHER" id="PTHR10048:SF22">
    <property type="entry name" value="PHOSPHATIDYLINOSITOL 4-KINASE BETA"/>
    <property type="match status" value="1"/>
</dbReference>
<evidence type="ECO:0000259" key="5">
    <source>
        <dbReference type="PROSITE" id="PS50290"/>
    </source>
</evidence>
<keyword evidence="7" id="KW-1185">Reference proteome</keyword>
<organism evidence="6 7">
    <name type="scientific">Schistosoma margrebowiei</name>
    <dbReference type="NCBI Taxonomy" id="48269"/>
    <lineage>
        <taxon>Eukaryota</taxon>
        <taxon>Metazoa</taxon>
        <taxon>Spiralia</taxon>
        <taxon>Lophotrochozoa</taxon>
        <taxon>Platyhelminthes</taxon>
        <taxon>Trematoda</taxon>
        <taxon>Digenea</taxon>
        <taxon>Strigeidida</taxon>
        <taxon>Schistosomatoidea</taxon>
        <taxon>Schistosomatidae</taxon>
        <taxon>Schistosoma</taxon>
    </lineage>
</organism>
<keyword evidence="3" id="KW-0808">Transferase</keyword>
<feature type="domain" description="PI3K/PI4K catalytic" evidence="5">
    <location>
        <begin position="1"/>
        <end position="248"/>
    </location>
</feature>
<evidence type="ECO:0000256" key="1">
    <source>
        <dbReference type="ARBA" id="ARBA00001686"/>
    </source>
</evidence>
<dbReference type="InterPro" id="IPR015433">
    <property type="entry name" value="PI3/4_kinase"/>
</dbReference>
<dbReference type="EC" id="2.7.1.67" evidence="2"/>
<name>A0A183LJR4_9TREM</name>
<proteinExistence type="predicted"/>
<dbReference type="PROSITE" id="PS50290">
    <property type="entry name" value="PI3_4_KINASE_3"/>
    <property type="match status" value="1"/>
</dbReference>
<dbReference type="Gene3D" id="1.10.1070.11">
    <property type="entry name" value="Phosphatidylinositol 3-/4-kinase, catalytic domain"/>
    <property type="match status" value="1"/>
</dbReference>
<dbReference type="GO" id="GO:0046854">
    <property type="term" value="P:phosphatidylinositol phosphate biosynthetic process"/>
    <property type="evidence" value="ECO:0007669"/>
    <property type="project" value="InterPro"/>
</dbReference>
<dbReference type="Proteomes" id="UP000277204">
    <property type="component" value="Unassembled WGS sequence"/>
</dbReference>
<dbReference type="GO" id="GO:0048015">
    <property type="term" value="P:phosphatidylinositol-mediated signaling"/>
    <property type="evidence" value="ECO:0007669"/>
    <property type="project" value="TreeGrafter"/>
</dbReference>
<dbReference type="FunFam" id="1.10.1070.11:FF:000016">
    <property type="entry name" value="PIK1p Phosphatidylinositol 4-kinase"/>
    <property type="match status" value="1"/>
</dbReference>
<dbReference type="GO" id="GO:0004430">
    <property type="term" value="F:1-phosphatidylinositol 4-kinase activity"/>
    <property type="evidence" value="ECO:0007669"/>
    <property type="project" value="UniProtKB-EC"/>
</dbReference>
<dbReference type="STRING" id="48269.A0A183LJR4"/>
<dbReference type="InterPro" id="IPR036940">
    <property type="entry name" value="PI3/4_kinase_cat_sf"/>
</dbReference>
<evidence type="ECO:0000256" key="2">
    <source>
        <dbReference type="ARBA" id="ARBA00012169"/>
    </source>
</evidence>
<dbReference type="SUPFAM" id="SSF56112">
    <property type="entry name" value="Protein kinase-like (PK-like)"/>
    <property type="match status" value="1"/>
</dbReference>
<evidence type="ECO:0000256" key="3">
    <source>
        <dbReference type="ARBA" id="ARBA00022679"/>
    </source>
</evidence>